<dbReference type="GeneID" id="24423810"/>
<evidence type="ECO:0000256" key="14">
    <source>
        <dbReference type="ARBA" id="ARBA00023136"/>
    </source>
</evidence>
<evidence type="ECO:0000256" key="18">
    <source>
        <dbReference type="ARBA" id="ARBA00045078"/>
    </source>
</evidence>
<feature type="transmembrane region" description="Helical" evidence="19">
    <location>
        <begin position="67"/>
        <end position="83"/>
    </location>
</feature>
<evidence type="ECO:0000256" key="2">
    <source>
        <dbReference type="ARBA" id="ARBA00004477"/>
    </source>
</evidence>
<dbReference type="InterPro" id="IPR033895">
    <property type="entry name" value="GPT"/>
</dbReference>
<dbReference type="OrthoDB" id="366325at2759"/>
<evidence type="ECO:0000256" key="7">
    <source>
        <dbReference type="ARBA" id="ARBA00022676"/>
    </source>
</evidence>
<dbReference type="Proteomes" id="UP000002899">
    <property type="component" value="Chromosome II"/>
</dbReference>
<dbReference type="AlphaFoldDB" id="A0A1R4A9V4"/>
<dbReference type="GO" id="GO:0016757">
    <property type="term" value="F:glycosyltransferase activity"/>
    <property type="evidence" value="ECO:0007669"/>
    <property type="project" value="UniProtKB-KW"/>
</dbReference>
<protein>
    <recommendedName>
        <fullName evidence="6">UDP-N-acetylglucosamine--dolichyl-phosphate N-acetylglucosaminephosphotransferase</fullName>
        <ecNumber evidence="5">2.7.8.15</ecNumber>
    </recommendedName>
    <alternativeName>
        <fullName evidence="15">GlcNAc-1-P transferase</fullName>
    </alternativeName>
    <alternativeName>
        <fullName evidence="16">N-acetylglucosamine-1-phosphate transferase</fullName>
    </alternativeName>
</protein>
<keyword evidence="21" id="KW-1185">Reference proteome</keyword>
<evidence type="ECO:0000256" key="3">
    <source>
        <dbReference type="ARBA" id="ARBA00004922"/>
    </source>
</evidence>
<keyword evidence="11" id="KW-0256">Endoplasmic reticulum</keyword>
<dbReference type="InterPro" id="IPR000715">
    <property type="entry name" value="Glycosyl_transferase_4"/>
</dbReference>
<comment type="function">
    <text evidence="17">UDP-N-acetylglucosamine--dolichyl-phosphate N-acetylglucosaminephosphotransferase that operates in the biosynthetic pathway of dolichol-linked oligosaccharides, the glycan precursors employed in protein asparagine (N)-glycosylation. The assembly of dolichol-linked oligosaccharides begins on the cytosolic side of the endoplasmic reticulum membrane and finishes in its lumen. The sequential addition of sugars to dolichol pyrophosphate produces dolichol-linked oligosaccharides containing fourteen sugars, including two GlcNAcs, nine mannoses and three glucoses. Once assembled, the oligosaccharide is transferred from the lipid to nascent proteins by oligosaccharyltransferases. Catalyzes the initial step of dolichol-linked oligosaccharide biosynthesis, transfering GlcNAc-1-P from cytosolic UDP-GlcNAc onto the carrier lipid dolichyl phosphate (P-dolichol), yielding GlcNAc-P-P-dolichol embedded in the cytoplasmic leaflet of the endoplasmic reticulum membrane.</text>
</comment>
<evidence type="ECO:0000256" key="4">
    <source>
        <dbReference type="ARBA" id="ARBA00009317"/>
    </source>
</evidence>
<organism evidence="20 21">
    <name type="scientific">Babesia microti (strain RI)</name>
    <dbReference type="NCBI Taxonomy" id="1133968"/>
    <lineage>
        <taxon>Eukaryota</taxon>
        <taxon>Sar</taxon>
        <taxon>Alveolata</taxon>
        <taxon>Apicomplexa</taxon>
        <taxon>Aconoidasida</taxon>
        <taxon>Piroplasmida</taxon>
        <taxon>Babesiidae</taxon>
        <taxon>Babesia</taxon>
    </lineage>
</organism>
<name>A0A1R4A9V4_BABMR</name>
<keyword evidence="12" id="KW-0460">Magnesium</keyword>
<comment type="similarity">
    <text evidence="4">Belongs to the glycosyltransferase 4 family.</text>
</comment>
<feature type="transmembrane region" description="Helical" evidence="19">
    <location>
        <begin position="185"/>
        <end position="204"/>
    </location>
</feature>
<proteinExistence type="inferred from homology"/>
<reference evidence="20 21" key="1">
    <citation type="journal article" date="2012" name="Nucleic Acids Res.">
        <title>Sequencing of the smallest Apicomplexan genome from the human pathogen Babesia microti.</title>
        <authorList>
            <person name="Cornillot E."/>
            <person name="Hadj-Kaddour K."/>
            <person name="Dassouli A."/>
            <person name="Noel B."/>
            <person name="Ranwez V."/>
            <person name="Vacherie B."/>
            <person name="Augagneur Y."/>
            <person name="Bres V."/>
            <person name="Duclos A."/>
            <person name="Randazzo S."/>
            <person name="Carcy B."/>
            <person name="Debierre-Grockiego F."/>
            <person name="Delbecq S."/>
            <person name="Moubri-Menage K."/>
            <person name="Shams-Eldin H."/>
            <person name="Usmani-Brown S."/>
            <person name="Bringaud F."/>
            <person name="Wincker P."/>
            <person name="Vivares C.P."/>
            <person name="Schwarz R.T."/>
            <person name="Schetters T.P."/>
            <person name="Krause P.J."/>
            <person name="Gorenflot A."/>
            <person name="Berry V."/>
            <person name="Barbe V."/>
            <person name="Ben Mamoun C."/>
        </authorList>
    </citation>
    <scope>NUCLEOTIDE SEQUENCE [LARGE SCALE GENOMIC DNA]</scope>
    <source>
        <strain evidence="20 21">RI</strain>
    </source>
</reference>
<keyword evidence="9 19" id="KW-0812">Transmembrane</keyword>
<evidence type="ECO:0000256" key="1">
    <source>
        <dbReference type="ARBA" id="ARBA00001946"/>
    </source>
</evidence>
<feature type="transmembrane region" description="Helical" evidence="19">
    <location>
        <begin position="40"/>
        <end position="60"/>
    </location>
</feature>
<keyword evidence="14 19" id="KW-0472">Membrane</keyword>
<feature type="transmembrane region" description="Helical" evidence="19">
    <location>
        <begin position="154"/>
        <end position="173"/>
    </location>
</feature>
<dbReference type="EC" id="2.7.8.15" evidence="5"/>
<feature type="transmembrane region" description="Helical" evidence="19">
    <location>
        <begin position="122"/>
        <end position="148"/>
    </location>
</feature>
<comment type="pathway">
    <text evidence="3">Protein modification; protein glycosylation.</text>
</comment>
<dbReference type="Pfam" id="PF00953">
    <property type="entry name" value="Glycos_transf_4"/>
    <property type="match status" value="1"/>
</dbReference>
<keyword evidence="7" id="KW-0328">Glycosyltransferase</keyword>
<dbReference type="GO" id="GO:0046872">
    <property type="term" value="F:metal ion binding"/>
    <property type="evidence" value="ECO:0007669"/>
    <property type="project" value="UniProtKB-KW"/>
</dbReference>
<evidence type="ECO:0000256" key="19">
    <source>
        <dbReference type="SAM" id="Phobius"/>
    </source>
</evidence>
<evidence type="ECO:0000256" key="15">
    <source>
        <dbReference type="ARBA" id="ARBA00029567"/>
    </source>
</evidence>
<evidence type="ECO:0000256" key="16">
    <source>
        <dbReference type="ARBA" id="ARBA00033238"/>
    </source>
</evidence>
<gene>
    <name evidence="20" type="ORF">BMR1_02g00105</name>
</gene>
<evidence type="ECO:0000256" key="8">
    <source>
        <dbReference type="ARBA" id="ARBA00022679"/>
    </source>
</evidence>
<dbReference type="GO" id="GO:0006488">
    <property type="term" value="P:dolichol-linked oligosaccharide biosynthetic process"/>
    <property type="evidence" value="ECO:0007669"/>
    <property type="project" value="InterPro"/>
</dbReference>
<keyword evidence="8 20" id="KW-0808">Transferase</keyword>
<evidence type="ECO:0000256" key="17">
    <source>
        <dbReference type="ARBA" id="ARBA00044717"/>
    </source>
</evidence>
<dbReference type="GO" id="GO:0003975">
    <property type="term" value="F:UDP-N-acetylglucosamine-dolichyl-phosphate N-acetylglucosaminephosphotransferase activity"/>
    <property type="evidence" value="ECO:0007669"/>
    <property type="project" value="UniProtKB-EC"/>
</dbReference>
<evidence type="ECO:0000256" key="6">
    <source>
        <dbReference type="ARBA" id="ARBA00017659"/>
    </source>
</evidence>
<dbReference type="VEuPathDB" id="PiroplasmaDB:BMR1_02g00105"/>
<dbReference type="UniPathway" id="UPA00378"/>
<dbReference type="GO" id="GO:0005789">
    <property type="term" value="C:endoplasmic reticulum membrane"/>
    <property type="evidence" value="ECO:0007669"/>
    <property type="project" value="UniProtKB-SubCell"/>
</dbReference>
<dbReference type="KEGG" id="bmic:BMR1_02g00105"/>
<feature type="transmembrane region" description="Helical" evidence="19">
    <location>
        <begin position="210"/>
        <end position="229"/>
    </location>
</feature>
<sequence>MFFFVFILISCTIATSLFLPLLCTYGFVGRDINKIGSQTLVPEPGSIPACLIYLFTLFCLSGESKELIAIFISLTLGLVIGLLDDIYSFGWGTKVVLPLICWIPSRYYLARPKFLRVNLLNYFNLYLPISGPAIVIWEVAIVCLYTFIPNAINIYSGINGLEVGQSLVICLAIHGFGYTECSQVVRFYALYFIAVCLSLLLFNWHPAKMFVGDTFTCFAGIFFANLFLIGYSSLKLIMFFMPQIVNFLVSVPQLIGLVACPRHRTPHVKNSGLLVSSGDLTLVNLVLKLTGPIGERDLVALLLVVQGLVAICAHLIVQ</sequence>
<feature type="transmembrane region" description="Helical" evidence="19">
    <location>
        <begin position="236"/>
        <end position="259"/>
    </location>
</feature>
<dbReference type="PANTHER" id="PTHR10571:SF0">
    <property type="entry name" value="UDP-N-ACETYLGLUCOSAMINE--DOLICHYL-PHOSPHATE N-ACETYLGLUCOSAMINEPHOSPHOTRANSFERASE"/>
    <property type="match status" value="1"/>
</dbReference>
<evidence type="ECO:0000256" key="5">
    <source>
        <dbReference type="ARBA" id="ARBA00013225"/>
    </source>
</evidence>
<evidence type="ECO:0000256" key="13">
    <source>
        <dbReference type="ARBA" id="ARBA00022989"/>
    </source>
</evidence>
<keyword evidence="10" id="KW-0479">Metal-binding</keyword>
<evidence type="ECO:0000256" key="12">
    <source>
        <dbReference type="ARBA" id="ARBA00022842"/>
    </source>
</evidence>
<comment type="cofactor">
    <cofactor evidence="1">
        <name>Mg(2+)</name>
        <dbReference type="ChEBI" id="CHEBI:18420"/>
    </cofactor>
</comment>
<evidence type="ECO:0000313" key="20">
    <source>
        <dbReference type="EMBL" id="SJK85765.1"/>
    </source>
</evidence>
<evidence type="ECO:0000256" key="10">
    <source>
        <dbReference type="ARBA" id="ARBA00022723"/>
    </source>
</evidence>
<reference evidence="20 21" key="2">
    <citation type="journal article" date="2013" name="PLoS ONE">
        <title>Whole genome mapping and re-organization of the nuclear and mitochondrial genomes of Babesia microti isolates.</title>
        <authorList>
            <person name="Cornillot E."/>
            <person name="Dassouli A."/>
            <person name="Garg A."/>
            <person name="Pachikara N."/>
            <person name="Randazzo S."/>
            <person name="Depoix D."/>
            <person name="Carcy B."/>
            <person name="Delbecq S."/>
            <person name="Frutos R."/>
            <person name="Silva J.C."/>
            <person name="Sutton R."/>
            <person name="Krause P.J."/>
            <person name="Mamoun C.B."/>
        </authorList>
    </citation>
    <scope>NUCLEOTIDE SEQUENCE [LARGE SCALE GENOMIC DNA]</scope>
    <source>
        <strain evidence="20 21">RI</strain>
    </source>
</reference>
<reference evidence="20 21" key="3">
    <citation type="journal article" date="2016" name="Sci. Rep.">
        <title>Genome-wide diversity and gene expression profiling of Babesia microti isolates identify polymorphic genes that mediate host-pathogen interactions.</title>
        <authorList>
            <person name="Silva J.C."/>
            <person name="Cornillot E."/>
            <person name="McCracken C."/>
            <person name="Usmani-Brown S."/>
            <person name="Dwivedi A."/>
            <person name="Ifeonu O.O."/>
            <person name="Crabtree J."/>
            <person name="Gotia H.T."/>
            <person name="Virji A.Z."/>
            <person name="Reynes C."/>
            <person name="Colinge J."/>
            <person name="Kumar V."/>
            <person name="Lawres L."/>
            <person name="Pazzi J.E."/>
            <person name="Pablo J.V."/>
            <person name="Hung C."/>
            <person name="Brancato J."/>
            <person name="Kumari P."/>
            <person name="Orvis J."/>
            <person name="Tretina K."/>
            <person name="Chibucos M."/>
            <person name="Ott S."/>
            <person name="Sadzewicz L."/>
            <person name="Sengamalay N."/>
            <person name="Shetty A.C."/>
            <person name="Su Q."/>
            <person name="Tallon L."/>
            <person name="Fraser C.M."/>
            <person name="Frutos R."/>
            <person name="Molina D.M."/>
            <person name="Krause P.J."/>
            <person name="Ben Mamoun C."/>
        </authorList>
    </citation>
    <scope>NUCLEOTIDE SEQUENCE [LARGE SCALE GENOMIC DNA]</scope>
    <source>
        <strain evidence="20 21">RI</strain>
    </source>
</reference>
<comment type="catalytic activity">
    <reaction evidence="18">
        <text>a di-trans,poly-cis-dolichyl phosphate + UDP-N-acetyl-alpha-D-glucosamine = an N-acetyl-alpha-D-glucosaminyl-diphospho-di-trans,poly-cis-dolichol + UMP</text>
        <dbReference type="Rhea" id="RHEA:13289"/>
        <dbReference type="Rhea" id="RHEA-COMP:19498"/>
        <dbReference type="Rhea" id="RHEA-COMP:19507"/>
        <dbReference type="ChEBI" id="CHEBI:57683"/>
        <dbReference type="ChEBI" id="CHEBI:57705"/>
        <dbReference type="ChEBI" id="CHEBI:57865"/>
        <dbReference type="ChEBI" id="CHEBI:58427"/>
        <dbReference type="EC" id="2.7.8.15"/>
    </reaction>
    <physiologicalReaction direction="left-to-right" evidence="18">
        <dbReference type="Rhea" id="RHEA:13290"/>
    </physiologicalReaction>
</comment>
<evidence type="ECO:0000313" key="21">
    <source>
        <dbReference type="Proteomes" id="UP000002899"/>
    </source>
</evidence>
<dbReference type="RefSeq" id="XP_021337988.1">
    <property type="nucleotide sequence ID" value="XM_021483018.1"/>
</dbReference>
<comment type="subcellular location">
    <subcellularLocation>
        <location evidence="2">Endoplasmic reticulum membrane</location>
        <topology evidence="2">Multi-pass membrane protein</topology>
    </subcellularLocation>
</comment>
<keyword evidence="13 19" id="KW-1133">Transmembrane helix</keyword>
<accession>A0A1R4A9V4</accession>
<evidence type="ECO:0000256" key="11">
    <source>
        <dbReference type="ARBA" id="ARBA00022824"/>
    </source>
</evidence>
<evidence type="ECO:0000256" key="9">
    <source>
        <dbReference type="ARBA" id="ARBA00022692"/>
    </source>
</evidence>
<dbReference type="PANTHER" id="PTHR10571">
    <property type="entry name" value="UDP-N-ACETYLGLUCOSAMINE--DOLICHYL-PHOSPHATE N-ACETYLGLUCOSAMINEPHOSPHOTRANSFERASE"/>
    <property type="match status" value="1"/>
</dbReference>
<feature type="transmembrane region" description="Helical" evidence="19">
    <location>
        <begin position="299"/>
        <end position="317"/>
    </location>
</feature>
<dbReference type="EMBL" id="FO082872">
    <property type="protein sequence ID" value="SJK85765.1"/>
    <property type="molecule type" value="Genomic_DNA"/>
</dbReference>